<evidence type="ECO:0000259" key="16">
    <source>
        <dbReference type="Pfam" id="PF00365"/>
    </source>
</evidence>
<feature type="region of interest" description="N-terminal catalytic PFK domain 1" evidence="14">
    <location>
        <begin position="1"/>
        <end position="545"/>
    </location>
</feature>
<dbReference type="InterPro" id="IPR029068">
    <property type="entry name" value="Glyas_Bleomycin-R_OHBP_Dase"/>
</dbReference>
<evidence type="ECO:0000256" key="9">
    <source>
        <dbReference type="ARBA" id="ARBA00022777"/>
    </source>
</evidence>
<evidence type="ECO:0000256" key="11">
    <source>
        <dbReference type="ARBA" id="ARBA00022842"/>
    </source>
</evidence>
<keyword evidence="5 14" id="KW-0021">Allosteric enzyme</keyword>
<feature type="binding site" evidence="14">
    <location>
        <position position="819"/>
    </location>
    <ligand>
        <name>beta-D-fructose 2,6-bisphosphate</name>
        <dbReference type="ChEBI" id="CHEBI:58579"/>
        <note>allosteric activator; ligand shared between dimeric partners</note>
    </ligand>
</feature>
<evidence type="ECO:0000256" key="2">
    <source>
        <dbReference type="ARBA" id="ARBA00004496"/>
    </source>
</evidence>
<feature type="binding site" description="in other chain" evidence="14">
    <location>
        <begin position="688"/>
        <end position="692"/>
    </location>
    <ligand>
        <name>beta-D-fructose 2,6-bisphosphate</name>
        <dbReference type="ChEBI" id="CHEBI:58579"/>
        <note>allosteric activator; ligand shared between dimeric partners</note>
    </ligand>
</feature>
<feature type="binding site" description="in other chain" evidence="14">
    <location>
        <position position="629"/>
    </location>
    <ligand>
        <name>beta-D-fructose 2,6-bisphosphate</name>
        <dbReference type="ChEBI" id="CHEBI:58579"/>
        <note>allosteric activator; ligand shared between dimeric partners</note>
    </ligand>
</feature>
<dbReference type="GO" id="GO:0005739">
    <property type="term" value="C:mitochondrion"/>
    <property type="evidence" value="ECO:0007669"/>
    <property type="project" value="TreeGrafter"/>
</dbReference>
<feature type="binding site" evidence="14">
    <location>
        <begin position="242"/>
        <end position="243"/>
    </location>
    <ligand>
        <name>ATP</name>
        <dbReference type="ChEBI" id="CHEBI:30616"/>
    </ligand>
</feature>
<dbReference type="FunFam" id="3.40.50.460:FF:000007">
    <property type="entry name" value="ATP-dependent 6-phosphofructokinase"/>
    <property type="match status" value="1"/>
</dbReference>
<dbReference type="Gene3D" id="3.40.50.460">
    <property type="entry name" value="Phosphofructokinase domain"/>
    <property type="match status" value="2"/>
</dbReference>
<evidence type="ECO:0000256" key="8">
    <source>
        <dbReference type="ARBA" id="ARBA00022741"/>
    </source>
</evidence>
<comment type="subunit">
    <text evidence="14">Homotetramer.</text>
</comment>
<dbReference type="GO" id="GO:0003872">
    <property type="term" value="F:6-phosphofructokinase activity"/>
    <property type="evidence" value="ECO:0007669"/>
    <property type="project" value="UniProtKB-UniRule"/>
</dbReference>
<sequence>MGGSEGFSHIVYHVDERNVYEQTRQFYEALGFKHVLKEREDSDVVSWLVFETSDTFSGNVTIHLMLSTENVCRNHKPLDQLADACLVFRIENADLLKAVLDQQQVKYKDRSSKDGKLAEIHVVDPMENRLIFTNRPAYPNLIDFTPTPITQVSGAPAPGHAPLDVGLTPKSFAILTSGGDCSGMNPAVRAAVRYGIAKGCNVYGIYEGYQGLVDGGKYIRKMDWKSVRGWLSVGGTSIGTARCMAFKTREGRLSAAENLVKHGIDSLIVCGGDGSLTGADVFRSEWGSLIAELLSTDRITDQQAKTFSHLTIVGMVGSIDNDMASTDITIGAASCLHRVCEMVDSIGTTASSHSRAFVIEVMGRDCGWVAMMAAIATGADFVFIPEQPLAAGEWQEAICDVAHRHREMGKRKTVIIVAEGALDSSLNPVKSEDIKNILTERLGLDTRVTILGHIQRGGTPCAFDRILATTQSVAAVEAVLQSTPDMPSPFIGYVNNKVTSGPLMDAVALTHQVADAIHKKEFDRAMQLRDPQFRQDFTIYNATSVKGNDSLLLPSHRRLRFGIVHVGAPAAGMNAATRTVVRYALNRGHVPVAISNGFDGLLKGALEEMTWIDVDGWSNLGGSHLGTNRHVPGKHIDMGMLAYQMQRYELQGLVIVGGFEAYSSLLALSQARDKYPSLRVPLCVIPATISNNVPGTDYSLGCDTSLNMIVNACDAITQSARSSRRRVFVVEVQGGRSGFLAVQAGLASGANTVYIPEEGVTLDRIQSDVHHLMALYLDDDADRSEGRIVLRNETASDTYTTDVISNIFKEEGHALFDSRTAVLGHVQQGGAPSPLDRIRANTLGFRAVQFLEKQSKDALNQFAAKHNNATDDDPVLHTSSIPVPNRPIELCTAPSSAAIVGFSGSGVRCISVDELIRITDVKNRKPKSAWWYVQRPFVDLLAGRGLFTPEAQALHCKDTTHS</sequence>
<comment type="caution">
    <text evidence="17">The sequence shown here is derived from an EMBL/GenBank/DDBJ whole genome shotgun (WGS) entry which is preliminary data.</text>
</comment>
<dbReference type="PANTHER" id="PTHR13697">
    <property type="entry name" value="PHOSPHOFRUCTOKINASE"/>
    <property type="match status" value="1"/>
</dbReference>
<evidence type="ECO:0000256" key="14">
    <source>
        <dbReference type="HAMAP-Rule" id="MF_03184"/>
    </source>
</evidence>
<keyword evidence="6 14" id="KW-0808">Transferase</keyword>
<name>A0A1X2GNS6_9FUNG</name>
<feature type="binding site" description="in other chain" evidence="14">
    <location>
        <position position="924"/>
    </location>
    <ligand>
        <name>beta-D-fructose 2,6-bisphosphate</name>
        <dbReference type="ChEBI" id="CHEBI:58579"/>
        <note>allosteric activator; ligand shared between dimeric partners</note>
    </ligand>
</feature>
<feature type="region of interest" description="C-terminal regulatory PFK domain 2" evidence="14">
    <location>
        <begin position="560"/>
        <end position="962"/>
    </location>
</feature>
<feature type="binding site" evidence="14">
    <location>
        <begin position="272"/>
        <end position="275"/>
    </location>
    <ligand>
        <name>ATP</name>
        <dbReference type="ChEBI" id="CHEBI:30616"/>
    </ligand>
</feature>
<feature type="binding site" evidence="14">
    <location>
        <position position="355"/>
    </location>
    <ligand>
        <name>substrate</name>
        <note>ligand shared between dimeric partners</note>
    </ligand>
</feature>
<feature type="domain" description="Phosphofructokinase" evidence="16">
    <location>
        <begin position="172"/>
        <end position="479"/>
    </location>
</feature>
<feature type="binding site" description="in other chain" evidence="14">
    <location>
        <begin position="362"/>
        <end position="364"/>
    </location>
    <ligand>
        <name>substrate</name>
        <note>ligand shared between dimeric partners</note>
    </ligand>
</feature>
<evidence type="ECO:0000256" key="15">
    <source>
        <dbReference type="PIRNR" id="PIRNR000533"/>
    </source>
</evidence>
<keyword evidence="12 14" id="KW-0324">Glycolysis</keyword>
<dbReference type="PROSITE" id="PS00433">
    <property type="entry name" value="PHOSPHOFRUCTOKINASE"/>
    <property type="match status" value="2"/>
</dbReference>
<evidence type="ECO:0000256" key="5">
    <source>
        <dbReference type="ARBA" id="ARBA00022533"/>
    </source>
</evidence>
<keyword evidence="10 14" id="KW-0067">ATP-binding</keyword>
<comment type="pathway">
    <text evidence="3 14 15">Carbohydrate degradation; glycolysis; D-glyceraldehyde 3-phosphate and glycerone phosphate from D-glucose: step 3/4.</text>
</comment>
<dbReference type="GO" id="GO:0042802">
    <property type="term" value="F:identical protein binding"/>
    <property type="evidence" value="ECO:0007669"/>
    <property type="project" value="TreeGrafter"/>
</dbReference>
<evidence type="ECO:0000313" key="17">
    <source>
        <dbReference type="EMBL" id="ORX58171.1"/>
    </source>
</evidence>
<dbReference type="GO" id="GO:0061621">
    <property type="term" value="P:canonical glycolysis"/>
    <property type="evidence" value="ECO:0007669"/>
    <property type="project" value="TreeGrafter"/>
</dbReference>
<keyword evidence="18" id="KW-1185">Reference proteome</keyword>
<protein>
    <recommendedName>
        <fullName evidence="14">ATP-dependent 6-phosphofructokinase</fullName>
        <shortName evidence="14">ATP-PFK</shortName>
        <shortName evidence="14">Phosphofructokinase</shortName>
        <ecNumber evidence="14">2.7.1.11</ecNumber>
    </recommendedName>
    <alternativeName>
        <fullName evidence="14">Phosphohexokinase</fullName>
    </alternativeName>
</protein>
<dbReference type="GO" id="GO:0048029">
    <property type="term" value="F:monosaccharide binding"/>
    <property type="evidence" value="ECO:0007669"/>
    <property type="project" value="TreeGrafter"/>
</dbReference>
<dbReference type="PANTHER" id="PTHR13697:SF4">
    <property type="entry name" value="ATP-DEPENDENT 6-PHOSPHOFRUCTOKINASE"/>
    <property type="match status" value="1"/>
</dbReference>
<dbReference type="STRING" id="101127.A0A1X2GNS6"/>
<reference evidence="17 18" key="1">
    <citation type="submission" date="2016-07" db="EMBL/GenBank/DDBJ databases">
        <title>Pervasive Adenine N6-methylation of Active Genes in Fungi.</title>
        <authorList>
            <consortium name="DOE Joint Genome Institute"/>
            <person name="Mondo S.J."/>
            <person name="Dannebaum R.O."/>
            <person name="Kuo R.C."/>
            <person name="Labutti K."/>
            <person name="Haridas S."/>
            <person name="Kuo A."/>
            <person name="Salamov A."/>
            <person name="Ahrendt S.R."/>
            <person name="Lipzen A."/>
            <person name="Sullivan W."/>
            <person name="Andreopoulos W.B."/>
            <person name="Clum A."/>
            <person name="Lindquist E."/>
            <person name="Daum C."/>
            <person name="Ramamoorthy G.K."/>
            <person name="Gryganskyi A."/>
            <person name="Culley D."/>
            <person name="Magnuson J.K."/>
            <person name="James T.Y."/>
            <person name="O'Malley M.A."/>
            <person name="Stajich J.E."/>
            <person name="Spatafora J.W."/>
            <person name="Visel A."/>
            <person name="Grigoriev I.V."/>
        </authorList>
    </citation>
    <scope>NUCLEOTIDE SEQUENCE [LARGE SCALE GENOMIC DNA]</scope>
    <source>
        <strain evidence="17 18">NRRL 3301</strain>
    </source>
</reference>
<evidence type="ECO:0000256" key="10">
    <source>
        <dbReference type="ARBA" id="ARBA00022840"/>
    </source>
</evidence>
<feature type="binding site" description="in other chain" evidence="14">
    <location>
        <begin position="825"/>
        <end position="828"/>
    </location>
    <ligand>
        <name>beta-D-fructose 2,6-bisphosphate</name>
        <dbReference type="ChEBI" id="CHEBI:58579"/>
        <note>allosteric activator; ligand shared between dimeric partners</note>
    </ligand>
</feature>
<feature type="binding site" description="in other chain" evidence="14">
    <location>
        <begin position="453"/>
        <end position="456"/>
    </location>
    <ligand>
        <name>substrate</name>
        <note>ligand shared between dimeric partners</note>
    </ligand>
</feature>
<dbReference type="GO" id="GO:0016208">
    <property type="term" value="F:AMP binding"/>
    <property type="evidence" value="ECO:0007669"/>
    <property type="project" value="TreeGrafter"/>
</dbReference>
<dbReference type="InterPro" id="IPR015912">
    <property type="entry name" value="Phosphofructokinase_CS"/>
</dbReference>
<dbReference type="SUPFAM" id="SSF53784">
    <property type="entry name" value="Phosphofructokinase"/>
    <property type="match status" value="2"/>
</dbReference>
<feature type="binding site" evidence="14">
    <location>
        <position position="447"/>
    </location>
    <ligand>
        <name>substrate</name>
        <note>ligand shared between dimeric partners</note>
    </ligand>
</feature>
<evidence type="ECO:0000256" key="6">
    <source>
        <dbReference type="ARBA" id="ARBA00022679"/>
    </source>
</evidence>
<dbReference type="GO" id="GO:0046872">
    <property type="term" value="F:metal ion binding"/>
    <property type="evidence" value="ECO:0007669"/>
    <property type="project" value="UniProtKB-KW"/>
</dbReference>
<dbReference type="OrthoDB" id="537915at2759"/>
<evidence type="ECO:0000256" key="3">
    <source>
        <dbReference type="ARBA" id="ARBA00004679"/>
    </source>
</evidence>
<dbReference type="Gene3D" id="3.10.180.10">
    <property type="entry name" value="2,3-Dihydroxybiphenyl 1,2-Dioxygenase, domain 1"/>
    <property type="match status" value="1"/>
</dbReference>
<dbReference type="Gene3D" id="3.40.50.450">
    <property type="match status" value="2"/>
</dbReference>
<dbReference type="PIRSF" id="PIRSF000533">
    <property type="entry name" value="ATP_PFK_euk"/>
    <property type="match status" value="1"/>
</dbReference>
<dbReference type="EC" id="2.7.1.11" evidence="14"/>
<feature type="binding site" evidence="14">
    <location>
        <position position="179"/>
    </location>
    <ligand>
        <name>ATP</name>
        <dbReference type="ChEBI" id="CHEBI:30616"/>
    </ligand>
</feature>
<evidence type="ECO:0000313" key="18">
    <source>
        <dbReference type="Proteomes" id="UP000242146"/>
    </source>
</evidence>
<dbReference type="Pfam" id="PF00365">
    <property type="entry name" value="PFK"/>
    <property type="match status" value="2"/>
</dbReference>
<comment type="cofactor">
    <cofactor evidence="1 14">
        <name>Mg(2+)</name>
        <dbReference type="ChEBI" id="CHEBI:18420"/>
    </cofactor>
</comment>
<dbReference type="SUPFAM" id="SSF54593">
    <property type="entry name" value="Glyoxalase/Bleomycin resistance protein/Dihydroxybiphenyl dioxygenase"/>
    <property type="match status" value="1"/>
</dbReference>
<feature type="binding site" description="in other chain" evidence="14">
    <location>
        <position position="419"/>
    </location>
    <ligand>
        <name>substrate</name>
        <note>ligand shared between dimeric partners</note>
    </ligand>
</feature>
<gene>
    <name evidence="17" type="ORF">DM01DRAFT_1333836</name>
</gene>
<feature type="region of interest" description="Interdomain linker" evidence="14">
    <location>
        <begin position="546"/>
        <end position="559"/>
    </location>
</feature>
<dbReference type="NCBIfam" id="TIGR02478">
    <property type="entry name" value="6PF1K_euk"/>
    <property type="match status" value="1"/>
</dbReference>
<feature type="binding site" evidence="14">
    <location>
        <position position="726"/>
    </location>
    <ligand>
        <name>beta-D-fructose 2,6-bisphosphate</name>
        <dbReference type="ChEBI" id="CHEBI:58579"/>
        <note>allosteric activator; ligand shared between dimeric partners</note>
    </ligand>
</feature>
<dbReference type="GO" id="GO:0005524">
    <property type="term" value="F:ATP binding"/>
    <property type="evidence" value="ECO:0007669"/>
    <property type="project" value="UniProtKB-KW"/>
</dbReference>
<proteinExistence type="inferred from homology"/>
<keyword evidence="11 14" id="KW-0460">Magnesium</keyword>
<dbReference type="GO" id="GO:0070095">
    <property type="term" value="F:fructose-6-phosphate binding"/>
    <property type="evidence" value="ECO:0007669"/>
    <property type="project" value="TreeGrafter"/>
</dbReference>
<dbReference type="InterPro" id="IPR022953">
    <property type="entry name" value="ATP_PFK"/>
</dbReference>
<keyword evidence="9 14" id="KW-0418">Kinase</keyword>
<dbReference type="AlphaFoldDB" id="A0A1X2GNS6"/>
<dbReference type="InterPro" id="IPR035966">
    <property type="entry name" value="PKF_sf"/>
</dbReference>
<dbReference type="FunFam" id="3.40.50.460:FF:000008">
    <property type="entry name" value="ATP-dependent 6-phosphofructokinase"/>
    <property type="match status" value="1"/>
</dbReference>
<keyword evidence="4 14" id="KW-0963">Cytoplasm</keyword>
<comment type="similarity">
    <text evidence="15">Belongs to the phosphofructokinase type A (PFKA) family. ATP-dependent PFK group I subfamily. Eukaryotic two domain clade "E" sub-subfamily.</text>
</comment>
<keyword evidence="8 14" id="KW-0547">Nucleotide-binding</keyword>
<comment type="function">
    <text evidence="14">Catalyzes the phosphorylation of D-fructose 6-phosphate to fructose 1,6-bisphosphate by ATP, the first committing step of glycolysis.</text>
</comment>
<feature type="domain" description="Phosphofructokinase" evidence="16">
    <location>
        <begin position="560"/>
        <end position="851"/>
    </location>
</feature>
<comment type="subcellular location">
    <subcellularLocation>
        <location evidence="2 14">Cytoplasm</location>
    </subcellularLocation>
</comment>
<feature type="active site" description="Proton acceptor" evidence="14">
    <location>
        <position position="320"/>
    </location>
</feature>
<evidence type="ECO:0000256" key="13">
    <source>
        <dbReference type="ARBA" id="ARBA00048070"/>
    </source>
</evidence>
<organism evidence="17 18">
    <name type="scientific">Hesseltinella vesiculosa</name>
    <dbReference type="NCBI Taxonomy" id="101127"/>
    <lineage>
        <taxon>Eukaryota</taxon>
        <taxon>Fungi</taxon>
        <taxon>Fungi incertae sedis</taxon>
        <taxon>Mucoromycota</taxon>
        <taxon>Mucoromycotina</taxon>
        <taxon>Mucoromycetes</taxon>
        <taxon>Mucorales</taxon>
        <taxon>Cunninghamellaceae</taxon>
        <taxon>Hesseltinella</taxon>
    </lineage>
</organism>
<dbReference type="GO" id="GO:0006002">
    <property type="term" value="P:fructose 6-phosphate metabolic process"/>
    <property type="evidence" value="ECO:0007669"/>
    <property type="project" value="InterPro"/>
</dbReference>
<feature type="binding site" description="in other chain" evidence="14">
    <location>
        <begin position="733"/>
        <end position="735"/>
    </location>
    <ligand>
        <name>beta-D-fructose 2,6-bisphosphate</name>
        <dbReference type="ChEBI" id="CHEBI:58579"/>
        <note>allosteric activator; ligand shared between dimeric partners</note>
    </ligand>
</feature>
<accession>A0A1X2GNS6</accession>
<dbReference type="HAMAP" id="MF_03184">
    <property type="entry name" value="Phosphofructokinase_I_E"/>
    <property type="match status" value="1"/>
</dbReference>
<keyword evidence="7 14" id="KW-0479">Metal-binding</keyword>
<feature type="binding site" evidence="14">
    <location>
        <position position="273"/>
    </location>
    <ligand>
        <name>Mg(2+)</name>
        <dbReference type="ChEBI" id="CHEBI:18420"/>
        <note>catalytic</note>
    </ligand>
</feature>
<evidence type="ECO:0000256" key="4">
    <source>
        <dbReference type="ARBA" id="ARBA00022490"/>
    </source>
</evidence>
<comment type="catalytic activity">
    <reaction evidence="13 14 15">
        <text>beta-D-fructose 6-phosphate + ATP = beta-D-fructose 1,6-bisphosphate + ADP + H(+)</text>
        <dbReference type="Rhea" id="RHEA:16109"/>
        <dbReference type="ChEBI" id="CHEBI:15378"/>
        <dbReference type="ChEBI" id="CHEBI:30616"/>
        <dbReference type="ChEBI" id="CHEBI:32966"/>
        <dbReference type="ChEBI" id="CHEBI:57634"/>
        <dbReference type="ChEBI" id="CHEBI:456216"/>
        <dbReference type="EC" id="2.7.1.11"/>
    </reaction>
</comment>
<dbReference type="GO" id="GO:0030388">
    <property type="term" value="P:fructose 1,6-bisphosphate metabolic process"/>
    <property type="evidence" value="ECO:0007669"/>
    <property type="project" value="TreeGrafter"/>
</dbReference>
<comment type="activity regulation">
    <text evidence="14">Allosterically activated by ADP, AMP, or fructose 2,6-bisphosphate, and allosterically inhibited by ATP or citrate.</text>
</comment>
<evidence type="ECO:0000256" key="1">
    <source>
        <dbReference type="ARBA" id="ARBA00001946"/>
    </source>
</evidence>
<evidence type="ECO:0000256" key="12">
    <source>
        <dbReference type="ARBA" id="ARBA00023152"/>
    </source>
</evidence>
<dbReference type="InterPro" id="IPR009161">
    <property type="entry name" value="6-Pfructokinase_euk"/>
</dbReference>
<feature type="binding site" description="in other chain" evidence="14">
    <location>
        <begin position="318"/>
        <end position="320"/>
    </location>
    <ligand>
        <name>substrate</name>
        <note>ligand shared between dimeric partners</note>
    </ligand>
</feature>
<dbReference type="InterPro" id="IPR000023">
    <property type="entry name" value="Phosphofructokinase_dom"/>
</dbReference>
<dbReference type="UniPathway" id="UPA00109">
    <property type="reaction ID" value="UER00182"/>
</dbReference>
<dbReference type="Proteomes" id="UP000242146">
    <property type="component" value="Unassembled WGS sequence"/>
</dbReference>
<evidence type="ECO:0000256" key="7">
    <source>
        <dbReference type="ARBA" id="ARBA00022723"/>
    </source>
</evidence>
<dbReference type="PRINTS" id="PR00476">
    <property type="entry name" value="PHFRCTKINASE"/>
</dbReference>
<dbReference type="GO" id="GO:0005945">
    <property type="term" value="C:6-phosphofructokinase complex"/>
    <property type="evidence" value="ECO:0007669"/>
    <property type="project" value="TreeGrafter"/>
</dbReference>
<comment type="similarity">
    <text evidence="14">Belongs to the phosphofructokinase type A (PFKA) family. ATP-dependent PFK group I subfamily. Eukaryotic two domain clade 'E' sub-subfamily.</text>
</comment>
<dbReference type="EMBL" id="MCGT01000007">
    <property type="protein sequence ID" value="ORX58171.1"/>
    <property type="molecule type" value="Genomic_DNA"/>
</dbReference>
<feature type="binding site" description="in other chain" evidence="14">
    <location>
        <position position="793"/>
    </location>
    <ligand>
        <name>beta-D-fructose 2,6-bisphosphate</name>
        <dbReference type="ChEBI" id="CHEBI:58579"/>
        <note>allosteric activator; ligand shared between dimeric partners</note>
    </ligand>
</feature>